<dbReference type="EMBL" id="AUPC02000213">
    <property type="protein sequence ID" value="POG65472.1"/>
    <property type="molecule type" value="Genomic_DNA"/>
</dbReference>
<name>A0A2P4PJA4_RHIID</name>
<comment type="caution">
    <text evidence="2">The sequence shown here is derived from an EMBL/GenBank/DDBJ whole genome shotgun (WGS) entry which is preliminary data.</text>
</comment>
<sequence>MRREKNLYEQTLIDTLNWLYFLYYTLVFLWIHLVSFIHFLPIISFLRLILFFFLLLSLS</sequence>
<proteinExistence type="predicted"/>
<feature type="transmembrane region" description="Helical" evidence="1">
    <location>
        <begin position="37"/>
        <end position="58"/>
    </location>
</feature>
<evidence type="ECO:0000313" key="3">
    <source>
        <dbReference type="Proteomes" id="UP000018888"/>
    </source>
</evidence>
<evidence type="ECO:0000313" key="2">
    <source>
        <dbReference type="EMBL" id="POG65472.1"/>
    </source>
</evidence>
<accession>A0A2P4PJA4</accession>
<keyword evidence="1" id="KW-1133">Transmembrane helix</keyword>
<reference evidence="2 3" key="1">
    <citation type="journal article" date="2013" name="Proc. Natl. Acad. Sci. U.S.A.">
        <title>Genome of an arbuscular mycorrhizal fungus provides insight into the oldest plant symbiosis.</title>
        <authorList>
            <person name="Tisserant E."/>
            <person name="Malbreil M."/>
            <person name="Kuo A."/>
            <person name="Kohler A."/>
            <person name="Symeonidi A."/>
            <person name="Balestrini R."/>
            <person name="Charron P."/>
            <person name="Duensing N."/>
            <person name="Frei Dit Frey N."/>
            <person name="Gianinazzi-Pearson V."/>
            <person name="Gilbert L.B."/>
            <person name="Handa Y."/>
            <person name="Herr J.R."/>
            <person name="Hijri M."/>
            <person name="Koul R."/>
            <person name="Kawaguchi M."/>
            <person name="Krajinski F."/>
            <person name="Lammers P.J."/>
            <person name="Masclaux F.G."/>
            <person name="Murat C."/>
            <person name="Morin E."/>
            <person name="Ndikumana S."/>
            <person name="Pagni M."/>
            <person name="Petitpierre D."/>
            <person name="Requena N."/>
            <person name="Rosikiewicz P."/>
            <person name="Riley R."/>
            <person name="Saito K."/>
            <person name="San Clemente H."/>
            <person name="Shapiro H."/>
            <person name="van Tuinen D."/>
            <person name="Becard G."/>
            <person name="Bonfante P."/>
            <person name="Paszkowski U."/>
            <person name="Shachar-Hill Y.Y."/>
            <person name="Tuskan G.A."/>
            <person name="Young P.W."/>
            <person name="Sanders I.R."/>
            <person name="Henrissat B."/>
            <person name="Rensing S.A."/>
            <person name="Grigoriev I.V."/>
            <person name="Corradi N."/>
            <person name="Roux C."/>
            <person name="Martin F."/>
        </authorList>
    </citation>
    <scope>NUCLEOTIDE SEQUENCE [LARGE SCALE GENOMIC DNA]</scope>
    <source>
        <strain evidence="2 3">DAOM 197198</strain>
    </source>
</reference>
<feature type="transmembrane region" description="Helical" evidence="1">
    <location>
        <begin position="12"/>
        <end position="31"/>
    </location>
</feature>
<reference evidence="2 3" key="2">
    <citation type="journal article" date="2018" name="New Phytol.">
        <title>High intraspecific genome diversity in the model arbuscular mycorrhizal symbiont Rhizophagus irregularis.</title>
        <authorList>
            <person name="Chen E.C.H."/>
            <person name="Morin E."/>
            <person name="Beaudet D."/>
            <person name="Noel J."/>
            <person name="Yildirir G."/>
            <person name="Ndikumana S."/>
            <person name="Charron P."/>
            <person name="St-Onge C."/>
            <person name="Giorgi J."/>
            <person name="Kruger M."/>
            <person name="Marton T."/>
            <person name="Ropars J."/>
            <person name="Grigoriev I.V."/>
            <person name="Hainaut M."/>
            <person name="Henrissat B."/>
            <person name="Roux C."/>
            <person name="Martin F."/>
            <person name="Corradi N."/>
        </authorList>
    </citation>
    <scope>NUCLEOTIDE SEQUENCE [LARGE SCALE GENOMIC DNA]</scope>
    <source>
        <strain evidence="2 3">DAOM 197198</strain>
    </source>
</reference>
<dbReference type="AlphaFoldDB" id="A0A2P4PJA4"/>
<keyword evidence="1" id="KW-0472">Membrane</keyword>
<keyword evidence="3" id="KW-1185">Reference proteome</keyword>
<organism evidence="2 3">
    <name type="scientific">Rhizophagus irregularis (strain DAOM 181602 / DAOM 197198 / MUCL 43194)</name>
    <name type="common">Arbuscular mycorrhizal fungus</name>
    <name type="synonym">Glomus intraradices</name>
    <dbReference type="NCBI Taxonomy" id="747089"/>
    <lineage>
        <taxon>Eukaryota</taxon>
        <taxon>Fungi</taxon>
        <taxon>Fungi incertae sedis</taxon>
        <taxon>Mucoromycota</taxon>
        <taxon>Glomeromycotina</taxon>
        <taxon>Glomeromycetes</taxon>
        <taxon>Glomerales</taxon>
        <taxon>Glomeraceae</taxon>
        <taxon>Rhizophagus</taxon>
    </lineage>
</organism>
<protein>
    <submittedName>
        <fullName evidence="2">Uncharacterized protein</fullName>
    </submittedName>
</protein>
<gene>
    <name evidence="2" type="ORF">GLOIN_2v1666139</name>
</gene>
<evidence type="ECO:0000256" key="1">
    <source>
        <dbReference type="SAM" id="Phobius"/>
    </source>
</evidence>
<dbReference type="Proteomes" id="UP000018888">
    <property type="component" value="Unassembled WGS sequence"/>
</dbReference>
<keyword evidence="1" id="KW-0812">Transmembrane</keyword>